<keyword evidence="2" id="KW-0812">Transmembrane</keyword>
<dbReference type="PANTHER" id="PTHR37938:SF1">
    <property type="entry name" value="BLL0215 PROTEIN"/>
    <property type="match status" value="1"/>
</dbReference>
<dbReference type="Pfam" id="PF03703">
    <property type="entry name" value="bPH_2"/>
    <property type="match status" value="1"/>
</dbReference>
<comment type="caution">
    <text evidence="4">The sequence shown here is derived from an EMBL/GenBank/DDBJ whole genome shotgun (WGS) entry which is preliminary data.</text>
</comment>
<protein>
    <recommendedName>
        <fullName evidence="3">YdbS-like PH domain-containing protein</fullName>
    </recommendedName>
</protein>
<name>A0A2M7X5P7_UNCKA</name>
<feature type="transmembrane region" description="Helical" evidence="2">
    <location>
        <begin position="37"/>
        <end position="58"/>
    </location>
</feature>
<dbReference type="InterPro" id="IPR005182">
    <property type="entry name" value="YdbS-like_PH"/>
</dbReference>
<feature type="transmembrane region" description="Helical" evidence="2">
    <location>
        <begin position="78"/>
        <end position="97"/>
    </location>
</feature>
<evidence type="ECO:0000313" key="4">
    <source>
        <dbReference type="EMBL" id="PJA41460.1"/>
    </source>
</evidence>
<proteinExistence type="predicted"/>
<keyword evidence="2" id="KW-0472">Membrane</keyword>
<feature type="region of interest" description="Disordered" evidence="1">
    <location>
        <begin position="187"/>
        <end position="206"/>
    </location>
</feature>
<dbReference type="EMBL" id="PFWY01000005">
    <property type="protein sequence ID" value="PJA41460.1"/>
    <property type="molecule type" value="Genomic_DNA"/>
</dbReference>
<dbReference type="PANTHER" id="PTHR37938">
    <property type="entry name" value="BLL0215 PROTEIN"/>
    <property type="match status" value="1"/>
</dbReference>
<keyword evidence="2" id="KW-1133">Transmembrane helix</keyword>
<dbReference type="AlphaFoldDB" id="A0A2M7X5P7"/>
<evidence type="ECO:0000256" key="1">
    <source>
        <dbReference type="SAM" id="MobiDB-lite"/>
    </source>
</evidence>
<feature type="domain" description="YdbS-like PH" evidence="3">
    <location>
        <begin position="95"/>
        <end position="167"/>
    </location>
</feature>
<evidence type="ECO:0000313" key="5">
    <source>
        <dbReference type="Proteomes" id="UP000230683"/>
    </source>
</evidence>
<accession>A0A2M7X5P7</accession>
<reference evidence="5" key="1">
    <citation type="submission" date="2017-09" db="EMBL/GenBank/DDBJ databases">
        <title>Depth-based differentiation of microbial function through sediment-hosted aquifers and enrichment of novel symbionts in the deep terrestrial subsurface.</title>
        <authorList>
            <person name="Probst A.J."/>
            <person name="Ladd B."/>
            <person name="Jarett J.K."/>
            <person name="Geller-Mcgrath D.E."/>
            <person name="Sieber C.M.K."/>
            <person name="Emerson J.B."/>
            <person name="Anantharaman K."/>
            <person name="Thomas B.C."/>
            <person name="Malmstrom R."/>
            <person name="Stieglmeier M."/>
            <person name="Klingl A."/>
            <person name="Woyke T."/>
            <person name="Ryan C.M."/>
            <person name="Banfield J.F."/>
        </authorList>
    </citation>
    <scope>NUCLEOTIDE SEQUENCE [LARGE SCALE GENOMIC DNA]</scope>
</reference>
<evidence type="ECO:0000256" key="2">
    <source>
        <dbReference type="SAM" id="Phobius"/>
    </source>
</evidence>
<gene>
    <name evidence="4" type="ORF">CO178_00105</name>
</gene>
<feature type="compositionally biased region" description="Basic and acidic residues" evidence="1">
    <location>
        <begin position="191"/>
        <end position="206"/>
    </location>
</feature>
<sequence length="206" mass="24842">MILFDSFLQKPKNVRFESQERKENLYFLLRRHPITNLGWMLFSILLIVFPLASMIYFTNAEIDTFKYLPSQYQLVLVILWYMLTMLYTFESFLIWYFNVYIITNKRVIDVDFRGFWGKRISEASLANIEDVTYETSKFFHIVFDYGSIFVQTAAEKTEFEFHSIPKPWLVHDKLTDLVEAYQRPRPQGQDMLKRSQSERYKNRTSK</sequence>
<dbReference type="Proteomes" id="UP000230683">
    <property type="component" value="Unassembled WGS sequence"/>
</dbReference>
<evidence type="ECO:0000259" key="3">
    <source>
        <dbReference type="Pfam" id="PF03703"/>
    </source>
</evidence>
<organism evidence="4 5">
    <name type="scientific">candidate division WWE3 bacterium CG_4_9_14_3_um_filter_34_6</name>
    <dbReference type="NCBI Taxonomy" id="1975079"/>
    <lineage>
        <taxon>Bacteria</taxon>
        <taxon>Katanobacteria</taxon>
    </lineage>
</organism>